<dbReference type="RefSeq" id="WP_248593179.1">
    <property type="nucleotide sequence ID" value="NZ_BAABEB010000027.1"/>
</dbReference>
<dbReference type="PANTHER" id="PTHR43229:SF2">
    <property type="entry name" value="NODULATION PROTEIN J"/>
    <property type="match status" value="1"/>
</dbReference>
<proteinExistence type="inferred from homology"/>
<keyword evidence="9" id="KW-1185">Reference proteome</keyword>
<evidence type="ECO:0000256" key="1">
    <source>
        <dbReference type="ARBA" id="ARBA00004141"/>
    </source>
</evidence>
<feature type="transmembrane region" description="Helical" evidence="6">
    <location>
        <begin position="127"/>
        <end position="156"/>
    </location>
</feature>
<evidence type="ECO:0000256" key="3">
    <source>
        <dbReference type="ARBA" id="ARBA00022989"/>
    </source>
</evidence>
<dbReference type="PIRSF" id="PIRSF006648">
    <property type="entry name" value="DrrB"/>
    <property type="match status" value="1"/>
</dbReference>
<dbReference type="InterPro" id="IPR047817">
    <property type="entry name" value="ABC2_TM_bact-type"/>
</dbReference>
<dbReference type="PROSITE" id="PS51012">
    <property type="entry name" value="ABC_TM2"/>
    <property type="match status" value="1"/>
</dbReference>
<evidence type="ECO:0000259" key="7">
    <source>
        <dbReference type="PROSITE" id="PS51012"/>
    </source>
</evidence>
<dbReference type="InterPro" id="IPR000412">
    <property type="entry name" value="ABC_2_transport"/>
</dbReference>
<dbReference type="Pfam" id="PF01061">
    <property type="entry name" value="ABC2_membrane"/>
    <property type="match status" value="1"/>
</dbReference>
<dbReference type="Proteomes" id="UP000832041">
    <property type="component" value="Chromosome"/>
</dbReference>
<feature type="transmembrane region" description="Helical" evidence="6">
    <location>
        <begin position="162"/>
        <end position="183"/>
    </location>
</feature>
<feature type="transmembrane region" description="Helical" evidence="6">
    <location>
        <begin position="53"/>
        <end position="76"/>
    </location>
</feature>
<evidence type="ECO:0000256" key="6">
    <source>
        <dbReference type="RuleBase" id="RU361157"/>
    </source>
</evidence>
<feature type="transmembrane region" description="Helical" evidence="6">
    <location>
        <begin position="249"/>
        <end position="275"/>
    </location>
</feature>
<keyword evidence="6" id="KW-0813">Transport</keyword>
<evidence type="ECO:0000256" key="5">
    <source>
        <dbReference type="ARBA" id="ARBA00023251"/>
    </source>
</evidence>
<dbReference type="InterPro" id="IPR051784">
    <property type="entry name" value="Nod_factor_ABC_transporter"/>
</dbReference>
<feature type="transmembrane region" description="Helical" evidence="6">
    <location>
        <begin position="82"/>
        <end position="106"/>
    </location>
</feature>
<comment type="subcellular location">
    <subcellularLocation>
        <location evidence="6">Cell membrane</location>
        <topology evidence="6">Multi-pass membrane protein</topology>
    </subcellularLocation>
    <subcellularLocation>
        <location evidence="1">Membrane</location>
        <topology evidence="1">Multi-pass membrane protein</topology>
    </subcellularLocation>
</comment>
<dbReference type="InterPro" id="IPR013525">
    <property type="entry name" value="ABC2_TM"/>
</dbReference>
<accession>A0ABY4L0M4</accession>
<evidence type="ECO:0000256" key="2">
    <source>
        <dbReference type="ARBA" id="ARBA00022692"/>
    </source>
</evidence>
<name>A0ABY4L0M4_THEAE</name>
<evidence type="ECO:0000256" key="4">
    <source>
        <dbReference type="ARBA" id="ARBA00023136"/>
    </source>
</evidence>
<keyword evidence="6" id="KW-1003">Cell membrane</keyword>
<feature type="transmembrane region" description="Helical" evidence="6">
    <location>
        <begin position="195"/>
        <end position="215"/>
    </location>
</feature>
<comment type="similarity">
    <text evidence="6">Belongs to the ABC-2 integral membrane protein family.</text>
</comment>
<keyword evidence="5" id="KW-0046">Antibiotic resistance</keyword>
<keyword evidence="4 6" id="KW-0472">Membrane</keyword>
<organism evidence="8 9">
    <name type="scientific">Thermobifida alba</name>
    <name type="common">Thermomonospora alba</name>
    <dbReference type="NCBI Taxonomy" id="53522"/>
    <lineage>
        <taxon>Bacteria</taxon>
        <taxon>Bacillati</taxon>
        <taxon>Actinomycetota</taxon>
        <taxon>Actinomycetes</taxon>
        <taxon>Streptosporangiales</taxon>
        <taxon>Nocardiopsidaceae</taxon>
        <taxon>Thermobifida</taxon>
    </lineage>
</organism>
<reference evidence="8 9" key="1">
    <citation type="submission" date="2020-04" db="EMBL/GenBank/DDBJ databases">
        <title>Thermobifida alba genome sequencing and assembly.</title>
        <authorList>
            <person name="Luzics S."/>
            <person name="Horvath B."/>
            <person name="Nagy I."/>
            <person name="Toth A."/>
            <person name="Nagy I."/>
            <person name="Kukolya J."/>
        </authorList>
    </citation>
    <scope>NUCLEOTIDE SEQUENCE [LARGE SCALE GENOMIC DNA]</scope>
    <source>
        <strain evidence="8 9">DSM 43795</strain>
    </source>
</reference>
<keyword evidence="3 6" id="KW-1133">Transmembrane helix</keyword>
<dbReference type="EMBL" id="CP051627">
    <property type="protein sequence ID" value="UPT20890.1"/>
    <property type="molecule type" value="Genomic_DNA"/>
</dbReference>
<protein>
    <recommendedName>
        <fullName evidence="6">Transport permease protein</fullName>
    </recommendedName>
</protein>
<dbReference type="PANTHER" id="PTHR43229">
    <property type="entry name" value="NODULATION PROTEIN J"/>
    <property type="match status" value="1"/>
</dbReference>
<keyword evidence="2 6" id="KW-0812">Transmembrane</keyword>
<feature type="domain" description="ABC transmembrane type-2" evidence="7">
    <location>
        <begin position="51"/>
        <end position="278"/>
    </location>
</feature>
<evidence type="ECO:0000313" key="9">
    <source>
        <dbReference type="Proteomes" id="UP000832041"/>
    </source>
</evidence>
<sequence length="279" mass="30140">MTATTTRPRSGIDERLRTALTRRARPPRPGPVTASLVFGWRALLKIKHVPEQLFDVTVFPVLFLLMFTFLFGGALAGSPRTYIQTLLPGILVMNVVMITMYTALTLNTDIQKGIFDRIRSLPLWRPAALAGALLGDAVRYTVASAIVVVLGLALGFRPQGGAVGVLAAVAVLVAFCYSLSWLWTVLGLVLRSPNAVMSVSMMVLFPGTFLTNVFVDPATMPDWLRVFVEANPITHVVTAVRGLVHGSAAAAQVALVFAECAVLVGVFAPLTLYLYNTRN</sequence>
<evidence type="ECO:0000313" key="8">
    <source>
        <dbReference type="EMBL" id="UPT20890.1"/>
    </source>
</evidence>
<gene>
    <name evidence="8" type="ORF">FOF52_07870</name>
</gene>